<evidence type="ECO:0000256" key="2">
    <source>
        <dbReference type="ARBA" id="ARBA00008079"/>
    </source>
</evidence>
<evidence type="ECO:0000256" key="3">
    <source>
        <dbReference type="ARBA" id="ARBA00022448"/>
    </source>
</evidence>
<dbReference type="GO" id="GO:0009319">
    <property type="term" value="C:cytochrome o ubiquinol oxidase complex"/>
    <property type="evidence" value="ECO:0007669"/>
    <property type="project" value="TreeGrafter"/>
</dbReference>
<dbReference type="Pfam" id="PF03626">
    <property type="entry name" value="COX4_pro"/>
    <property type="match status" value="1"/>
</dbReference>
<dbReference type="InterPro" id="IPR050968">
    <property type="entry name" value="Cytochrome_c_oxidase_bac_sub4"/>
</dbReference>
<dbReference type="RefSeq" id="WP_144850794.1">
    <property type="nucleotide sequence ID" value="NZ_VNJI01000030.1"/>
</dbReference>
<keyword evidence="3" id="KW-0813">Transport</keyword>
<evidence type="ECO:0000313" key="11">
    <source>
        <dbReference type="EMBL" id="TVY07902.1"/>
    </source>
</evidence>
<name>A0A559K6Y4_9BACL</name>
<evidence type="ECO:0000256" key="6">
    <source>
        <dbReference type="ARBA" id="ARBA00022982"/>
    </source>
</evidence>
<dbReference type="AlphaFoldDB" id="A0A559K6Y4"/>
<feature type="transmembrane region" description="Helical" evidence="10">
    <location>
        <begin position="49"/>
        <end position="72"/>
    </location>
</feature>
<reference evidence="11 12" key="1">
    <citation type="submission" date="2019-07" db="EMBL/GenBank/DDBJ databases">
        <authorList>
            <person name="Kim J."/>
        </authorList>
    </citation>
    <scope>NUCLEOTIDE SEQUENCE [LARGE SCALE GENOMIC DNA]</scope>
    <source>
        <strain evidence="11 12">JC52</strain>
    </source>
</reference>
<sequence length="111" mass="12059">MAKHGSTHGGHSGHGGHHGSLKEYVLGFALSIILTIIPLMVVMKGWLHGTAAVVVLLGTAALQFAVQLLFFMHLREEKGPRYNLMTLILGLIIVVTVVIGSIWIMTNNPMY</sequence>
<evidence type="ECO:0000256" key="8">
    <source>
        <dbReference type="ARBA" id="ARBA00023002"/>
    </source>
</evidence>
<feature type="transmembrane region" description="Helical" evidence="10">
    <location>
        <begin position="24"/>
        <end position="43"/>
    </location>
</feature>
<proteinExistence type="inferred from homology"/>
<keyword evidence="4" id="KW-1003">Cell membrane</keyword>
<comment type="similarity">
    <text evidence="2">Belongs to the cytochrome c oxidase bacterial subunit 4 family.</text>
</comment>
<dbReference type="GO" id="GO:0019646">
    <property type="term" value="P:aerobic electron transport chain"/>
    <property type="evidence" value="ECO:0007669"/>
    <property type="project" value="TreeGrafter"/>
</dbReference>
<dbReference type="GO" id="GO:0015078">
    <property type="term" value="F:proton transmembrane transporter activity"/>
    <property type="evidence" value="ECO:0007669"/>
    <property type="project" value="TreeGrafter"/>
</dbReference>
<evidence type="ECO:0000256" key="4">
    <source>
        <dbReference type="ARBA" id="ARBA00022475"/>
    </source>
</evidence>
<gene>
    <name evidence="11" type="primary">cyoD</name>
    <name evidence="11" type="ORF">FPZ49_21605</name>
</gene>
<keyword evidence="6" id="KW-0249">Electron transport</keyword>
<comment type="caution">
    <text evidence="11">The sequence shown here is derived from an EMBL/GenBank/DDBJ whole genome shotgun (WGS) entry which is preliminary data.</text>
</comment>
<dbReference type="PANTHER" id="PTHR36835:SF1">
    <property type="entry name" value="CYTOCHROME BO(3) UBIQUINOL OXIDASE SUBUNIT 4"/>
    <property type="match status" value="1"/>
</dbReference>
<evidence type="ECO:0000256" key="1">
    <source>
        <dbReference type="ARBA" id="ARBA00004651"/>
    </source>
</evidence>
<feature type="transmembrane region" description="Helical" evidence="10">
    <location>
        <begin position="84"/>
        <end position="105"/>
    </location>
</feature>
<keyword evidence="8" id="KW-0560">Oxidoreductase</keyword>
<accession>A0A559K6Y4</accession>
<comment type="subcellular location">
    <subcellularLocation>
        <location evidence="1">Cell membrane</location>
        <topology evidence="1">Multi-pass membrane protein</topology>
    </subcellularLocation>
</comment>
<evidence type="ECO:0000256" key="7">
    <source>
        <dbReference type="ARBA" id="ARBA00022989"/>
    </source>
</evidence>
<evidence type="ECO:0000313" key="12">
    <source>
        <dbReference type="Proteomes" id="UP000317036"/>
    </source>
</evidence>
<evidence type="ECO:0000256" key="5">
    <source>
        <dbReference type="ARBA" id="ARBA00022692"/>
    </source>
</evidence>
<protein>
    <submittedName>
        <fullName evidence="11">Cytochrome o ubiquinol oxidase subunit IV</fullName>
    </submittedName>
</protein>
<organism evidence="11 12">
    <name type="scientific">Paenibacillus cremeus</name>
    <dbReference type="NCBI Taxonomy" id="2163881"/>
    <lineage>
        <taxon>Bacteria</taxon>
        <taxon>Bacillati</taxon>
        <taxon>Bacillota</taxon>
        <taxon>Bacilli</taxon>
        <taxon>Bacillales</taxon>
        <taxon>Paenibacillaceae</taxon>
        <taxon>Paenibacillus</taxon>
    </lineage>
</organism>
<evidence type="ECO:0000256" key="9">
    <source>
        <dbReference type="ARBA" id="ARBA00023136"/>
    </source>
</evidence>
<dbReference type="InterPro" id="IPR014210">
    <property type="entry name" value="Cyt_o_ubiqinol_oxidase_su4"/>
</dbReference>
<dbReference type="GO" id="GO:0009486">
    <property type="term" value="F:cytochrome bo3 ubiquinol oxidase activity"/>
    <property type="evidence" value="ECO:0007669"/>
    <property type="project" value="InterPro"/>
</dbReference>
<dbReference type="GO" id="GO:0005886">
    <property type="term" value="C:plasma membrane"/>
    <property type="evidence" value="ECO:0007669"/>
    <property type="project" value="UniProtKB-SubCell"/>
</dbReference>
<keyword evidence="12" id="KW-1185">Reference proteome</keyword>
<dbReference type="EMBL" id="VNJI01000030">
    <property type="protein sequence ID" value="TVY07902.1"/>
    <property type="molecule type" value="Genomic_DNA"/>
</dbReference>
<evidence type="ECO:0000256" key="10">
    <source>
        <dbReference type="SAM" id="Phobius"/>
    </source>
</evidence>
<keyword evidence="7 10" id="KW-1133">Transmembrane helix</keyword>
<keyword evidence="9 10" id="KW-0472">Membrane</keyword>
<dbReference type="PANTHER" id="PTHR36835">
    <property type="entry name" value="CYTOCHROME BO(3) UBIQUINOL OXIDASE SUBUNIT 4"/>
    <property type="match status" value="1"/>
</dbReference>
<dbReference type="NCBIfam" id="TIGR02847">
    <property type="entry name" value="CyoD"/>
    <property type="match status" value="1"/>
</dbReference>
<keyword evidence="5 10" id="KW-0812">Transmembrane</keyword>
<dbReference type="InterPro" id="IPR005171">
    <property type="entry name" value="Cyt_c_oxidase_su4_prok"/>
</dbReference>
<dbReference type="Proteomes" id="UP000317036">
    <property type="component" value="Unassembled WGS sequence"/>
</dbReference>
<dbReference type="GO" id="GO:0015990">
    <property type="term" value="P:electron transport coupled proton transport"/>
    <property type="evidence" value="ECO:0007669"/>
    <property type="project" value="InterPro"/>
</dbReference>